<dbReference type="EMBL" id="LMXB01000125">
    <property type="protein sequence ID" value="KUO15022.1"/>
    <property type="molecule type" value="Genomic_DNA"/>
</dbReference>
<dbReference type="Proteomes" id="UP000053260">
    <property type="component" value="Unassembled WGS sequence"/>
</dbReference>
<name>A0A124IDG0_9ACTN</name>
<evidence type="ECO:0000313" key="2">
    <source>
        <dbReference type="Proteomes" id="UP000053260"/>
    </source>
</evidence>
<proteinExistence type="predicted"/>
<reference evidence="1 2" key="1">
    <citation type="submission" date="2015-10" db="EMBL/GenBank/DDBJ databases">
        <title>Draft genome sequence of Streptomyces sp. RV15, isolated from a marine sponge.</title>
        <authorList>
            <person name="Ruckert C."/>
            <person name="Abdelmohsen U.R."/>
            <person name="Winkler A."/>
            <person name="Hentschel U."/>
            <person name="Kalinowski J."/>
            <person name="Kampfer P."/>
            <person name="Glaeser S."/>
        </authorList>
    </citation>
    <scope>NUCLEOTIDE SEQUENCE [LARGE SCALE GENOMIC DNA]</scope>
    <source>
        <strain evidence="1 2">RV15</strain>
    </source>
</reference>
<protein>
    <submittedName>
        <fullName evidence="1">Uncharacterized protein</fullName>
    </submittedName>
</protein>
<comment type="caution">
    <text evidence="1">The sequence shown here is derived from an EMBL/GenBank/DDBJ whole genome shotgun (WGS) entry which is preliminary data.</text>
</comment>
<dbReference type="AlphaFoldDB" id="A0A124IDG0"/>
<evidence type="ECO:0000313" key="1">
    <source>
        <dbReference type="EMBL" id="KUO15022.1"/>
    </source>
</evidence>
<accession>A0A124IDG0</accession>
<sequence>MTRSEIGPYFGHEDHFPRRAAETAAMPLPRAATTWDGVGGCLGEGRLPADGFGGFPEAGGQLGGPSVL</sequence>
<organism evidence="1 2">
    <name type="scientific">Streptomyces dysideae</name>
    <dbReference type="NCBI Taxonomy" id="909626"/>
    <lineage>
        <taxon>Bacteria</taxon>
        <taxon>Bacillati</taxon>
        <taxon>Actinomycetota</taxon>
        <taxon>Actinomycetes</taxon>
        <taxon>Kitasatosporales</taxon>
        <taxon>Streptomycetaceae</taxon>
        <taxon>Streptomyces</taxon>
    </lineage>
</organism>
<gene>
    <name evidence="1" type="ORF">AQJ91_43640</name>
</gene>
<keyword evidence="2" id="KW-1185">Reference proteome</keyword>